<feature type="domain" description="Flagellar basal body rod protein N-terminal" evidence="7">
    <location>
        <begin position="5"/>
        <end position="35"/>
    </location>
</feature>
<dbReference type="SUPFAM" id="SSF117143">
    <property type="entry name" value="Flagellar hook protein flgE"/>
    <property type="match status" value="1"/>
</dbReference>
<evidence type="ECO:0000313" key="10">
    <source>
        <dbReference type="EMBL" id="POP51842.1"/>
    </source>
</evidence>
<evidence type="ECO:0000256" key="5">
    <source>
        <dbReference type="ARBA" id="ARBA00040228"/>
    </source>
</evidence>
<dbReference type="EMBL" id="PQGG01000034">
    <property type="protein sequence ID" value="POP51842.1"/>
    <property type="molecule type" value="Genomic_DNA"/>
</dbReference>
<dbReference type="Pfam" id="PF00460">
    <property type="entry name" value="Flg_bb_rod"/>
    <property type="match status" value="1"/>
</dbReference>
<evidence type="ECO:0000256" key="6">
    <source>
        <dbReference type="RuleBase" id="RU362116"/>
    </source>
</evidence>
<protein>
    <recommendedName>
        <fullName evidence="5 6">Flagellar basal-body rod protein FlgF</fullName>
    </recommendedName>
</protein>
<comment type="similarity">
    <text evidence="2 6">Belongs to the flagella basal body rod proteins family.</text>
</comment>
<evidence type="ECO:0000256" key="1">
    <source>
        <dbReference type="ARBA" id="ARBA00004117"/>
    </source>
</evidence>
<evidence type="ECO:0000256" key="4">
    <source>
        <dbReference type="ARBA" id="ARBA00038560"/>
    </source>
</evidence>
<name>A0A2S4HCW3_9GAMM</name>
<dbReference type="NCBIfam" id="TIGR03506">
    <property type="entry name" value="FlgEFG_subfam"/>
    <property type="match status" value="1"/>
</dbReference>
<proteinExistence type="inferred from homology"/>
<dbReference type="OrthoDB" id="9804559at2"/>
<dbReference type="PANTHER" id="PTHR30435:SF18">
    <property type="entry name" value="FLAGELLAR BASAL-BODY ROD PROTEIN FLGF"/>
    <property type="match status" value="1"/>
</dbReference>
<accession>A0A2S4HCW3</accession>
<reference evidence="11 13" key="2">
    <citation type="submission" date="2018-10" db="EMBL/GenBank/DDBJ databases">
        <title>Draft genome sequence of Zhongshania sp. DSW25-10.</title>
        <authorList>
            <person name="Oh J."/>
        </authorList>
    </citation>
    <scope>NUCLEOTIDE SEQUENCE [LARGE SCALE GENOMIC DNA]</scope>
    <source>
        <strain evidence="11 13">DSW25-10</strain>
    </source>
</reference>
<keyword evidence="10" id="KW-0969">Cilium</keyword>
<feature type="domain" description="Flagellar basal-body/hook protein C-terminal" evidence="8">
    <location>
        <begin position="199"/>
        <end position="243"/>
    </location>
</feature>
<dbReference type="InterPro" id="IPR053967">
    <property type="entry name" value="LlgE_F_G-like_D1"/>
</dbReference>
<dbReference type="GO" id="GO:0030694">
    <property type="term" value="C:bacterial-type flagellum basal body, rod"/>
    <property type="evidence" value="ECO:0007669"/>
    <property type="project" value="UniProtKB-UniRule"/>
</dbReference>
<dbReference type="PANTHER" id="PTHR30435">
    <property type="entry name" value="FLAGELLAR PROTEIN"/>
    <property type="match status" value="1"/>
</dbReference>
<dbReference type="InterPro" id="IPR037925">
    <property type="entry name" value="FlgE/F/G-like"/>
</dbReference>
<evidence type="ECO:0000259" key="7">
    <source>
        <dbReference type="Pfam" id="PF00460"/>
    </source>
</evidence>
<evidence type="ECO:0000313" key="11">
    <source>
        <dbReference type="EMBL" id="RNL64647.1"/>
    </source>
</evidence>
<evidence type="ECO:0000259" key="9">
    <source>
        <dbReference type="Pfam" id="PF22692"/>
    </source>
</evidence>
<dbReference type="NCBIfam" id="NF009280">
    <property type="entry name" value="PRK12640.1"/>
    <property type="match status" value="1"/>
</dbReference>
<sequence>MDKLLYIGMMGAKNTQQAQATNANNLANVSTAGFRGDFQNLLSRQVAGPGMETRFNPVLEGQASDFSTGVVTTTGRDLDVAIRGEKGWFAVQAADGSEAYSRRGDFRISADGMLLNGAGQPVMGDGGPVAIPEHESLMIGEDGTVSIVPLGQGPESVATVDRIRLVDAAPADLEKGNDGLMRMRNGGVAETSSEIRISAGSLESSNVNTVDAMVTMIALARQFEMQVKVMSTADTMAESGSRLLRLE</sequence>
<evidence type="ECO:0000313" key="12">
    <source>
        <dbReference type="Proteomes" id="UP000237222"/>
    </source>
</evidence>
<dbReference type="AlphaFoldDB" id="A0A2S4HCW3"/>
<evidence type="ECO:0000256" key="3">
    <source>
        <dbReference type="ARBA" id="ARBA00023143"/>
    </source>
</evidence>
<dbReference type="RefSeq" id="WP_103685291.1">
    <property type="nucleotide sequence ID" value="NZ_PQGG01000034.1"/>
</dbReference>
<comment type="caution">
    <text evidence="10">The sequence shown here is derived from an EMBL/GenBank/DDBJ whole genome shotgun (WGS) entry which is preliminary data.</text>
</comment>
<dbReference type="GO" id="GO:0071978">
    <property type="term" value="P:bacterial-type flagellum-dependent swarming motility"/>
    <property type="evidence" value="ECO:0007669"/>
    <property type="project" value="TreeGrafter"/>
</dbReference>
<keyword evidence="13" id="KW-1185">Reference proteome</keyword>
<dbReference type="InterPro" id="IPR001444">
    <property type="entry name" value="Flag_bb_rod_N"/>
</dbReference>
<dbReference type="Pfam" id="PF06429">
    <property type="entry name" value="Flg_bbr_C"/>
    <property type="match status" value="1"/>
</dbReference>
<dbReference type="EMBL" id="RHGB01000007">
    <property type="protein sequence ID" value="RNL64647.1"/>
    <property type="molecule type" value="Genomic_DNA"/>
</dbReference>
<evidence type="ECO:0000259" key="8">
    <source>
        <dbReference type="Pfam" id="PF06429"/>
    </source>
</evidence>
<keyword evidence="10" id="KW-0966">Cell projection</keyword>
<keyword evidence="10" id="KW-0282">Flagellum</keyword>
<comment type="subcellular location">
    <subcellularLocation>
        <location evidence="1 6">Bacterial flagellum basal body</location>
    </subcellularLocation>
</comment>
<reference evidence="10" key="1">
    <citation type="submission" date="2018-01" db="EMBL/GenBank/DDBJ databases">
        <authorList>
            <person name="Yu X.-D."/>
        </authorList>
    </citation>
    <scope>NUCLEOTIDE SEQUENCE</scope>
    <source>
        <strain evidence="10">ZX-21</strain>
    </source>
</reference>
<gene>
    <name evidence="10" type="ORF">C0068_14975</name>
    <name evidence="11" type="ORF">D0911_07715</name>
</gene>
<feature type="domain" description="Flagellar hook protein FlgE/F/G-like D1" evidence="9">
    <location>
        <begin position="81"/>
        <end position="146"/>
    </location>
</feature>
<keyword evidence="3 6" id="KW-0975">Bacterial flagellum</keyword>
<dbReference type="Proteomes" id="UP000237222">
    <property type="component" value="Unassembled WGS sequence"/>
</dbReference>
<dbReference type="Pfam" id="PF22692">
    <property type="entry name" value="LlgE_F_G_D1"/>
    <property type="match status" value="1"/>
</dbReference>
<evidence type="ECO:0000313" key="13">
    <source>
        <dbReference type="Proteomes" id="UP000274695"/>
    </source>
</evidence>
<dbReference type="InterPro" id="IPR020013">
    <property type="entry name" value="Flagellar_FlgE/F/G"/>
</dbReference>
<dbReference type="InterPro" id="IPR010930">
    <property type="entry name" value="Flg_bb/hook_C_dom"/>
</dbReference>
<comment type="subunit">
    <text evidence="4 6">The basal body constitutes a major portion of the flagellar organelle and consists of five rings (E,L,P,S, and M) mounted on a central rod. The rod consists of about 26 subunits of FlgG in the distal portion, and FlgB, FlgC and FlgF are thought to build up the proximal portion of the rod with about 6 subunits each.</text>
</comment>
<organism evidence="10 12">
    <name type="scientific">Zhongshania marina</name>
    <dbReference type="NCBI Taxonomy" id="2304603"/>
    <lineage>
        <taxon>Bacteria</taxon>
        <taxon>Pseudomonadati</taxon>
        <taxon>Pseudomonadota</taxon>
        <taxon>Gammaproteobacteria</taxon>
        <taxon>Cellvibrionales</taxon>
        <taxon>Spongiibacteraceae</taxon>
        <taxon>Zhongshania</taxon>
    </lineage>
</organism>
<dbReference type="Proteomes" id="UP000274695">
    <property type="component" value="Unassembled WGS sequence"/>
</dbReference>
<evidence type="ECO:0000256" key="2">
    <source>
        <dbReference type="ARBA" id="ARBA00009677"/>
    </source>
</evidence>